<protein>
    <submittedName>
        <fullName evidence="4">HNH endonuclease</fullName>
    </submittedName>
</protein>
<reference evidence="4" key="2">
    <citation type="journal article" date="2021" name="PeerJ">
        <title>Extensive microbial diversity within the chicken gut microbiome revealed by metagenomics and culture.</title>
        <authorList>
            <person name="Gilroy R."/>
            <person name="Ravi A."/>
            <person name="Getino M."/>
            <person name="Pursley I."/>
            <person name="Horton D.L."/>
            <person name="Alikhan N.F."/>
            <person name="Baker D."/>
            <person name="Gharbi K."/>
            <person name="Hall N."/>
            <person name="Watson M."/>
            <person name="Adriaenssens E.M."/>
            <person name="Foster-Nyarko E."/>
            <person name="Jarju S."/>
            <person name="Secka A."/>
            <person name="Antonio M."/>
            <person name="Oren A."/>
            <person name="Chaudhuri R.R."/>
            <person name="La Ragione R."/>
            <person name="Hildebrand F."/>
            <person name="Pallen M.J."/>
        </authorList>
    </citation>
    <scope>NUCLEOTIDE SEQUENCE</scope>
    <source>
        <strain evidence="4">ChiGjej1B1-24693</strain>
    </source>
</reference>
<dbReference type="EMBL" id="DVLP01000062">
    <property type="protein sequence ID" value="HIT74370.1"/>
    <property type="molecule type" value="Genomic_DNA"/>
</dbReference>
<dbReference type="AlphaFoldDB" id="A0A9D1KL91"/>
<feature type="compositionally biased region" description="Polar residues" evidence="1">
    <location>
        <begin position="52"/>
        <end position="76"/>
    </location>
</feature>
<sequence length="284" mass="30733">MRVHRYRATRPGRRRRRTPVLAAVLGVAVLVIAGLVGVNLSGLGGPVLRQGESPSPSVTAGTEPTSSAQPTGSTEPTGGAPEESGPAQQALATLEVKGRGPKTGYDRDLFRWNGYDFDRNGCDQRNDILRRDMTDPEVKPGTNGCRIEAGWLQDRYGGEAIRLTRDKVDIDHVVALSNAWQMGAAQWDEQTRREFANDPLNLVATTQRLNRQKGDGDAATWLPPKNRCDYVARQTAVKVAYGLAVTRAERDAIARILDTCPGQPLPTGDEPAPQQSVSTSPTPS</sequence>
<feature type="compositionally biased region" description="Low complexity" evidence="1">
    <location>
        <begin position="271"/>
        <end position="284"/>
    </location>
</feature>
<dbReference type="Proteomes" id="UP000886842">
    <property type="component" value="Unassembled WGS sequence"/>
</dbReference>
<keyword evidence="4" id="KW-0540">Nuclease</keyword>
<dbReference type="GO" id="GO:0004519">
    <property type="term" value="F:endonuclease activity"/>
    <property type="evidence" value="ECO:0007669"/>
    <property type="project" value="UniProtKB-KW"/>
</dbReference>
<organism evidence="4 5">
    <name type="scientific">Candidatus Avipropionibacterium avicola</name>
    <dbReference type="NCBI Taxonomy" id="2840701"/>
    <lineage>
        <taxon>Bacteria</taxon>
        <taxon>Bacillati</taxon>
        <taxon>Actinomycetota</taxon>
        <taxon>Actinomycetes</taxon>
        <taxon>Propionibacteriales</taxon>
        <taxon>Propionibacteriaceae</taxon>
        <taxon>Propionibacteriaceae incertae sedis</taxon>
        <taxon>Candidatus Avipropionibacterium</taxon>
    </lineage>
</organism>
<evidence type="ECO:0000256" key="1">
    <source>
        <dbReference type="SAM" id="MobiDB-lite"/>
    </source>
</evidence>
<name>A0A9D1KL91_9ACTN</name>
<feature type="region of interest" description="Disordered" evidence="1">
    <location>
        <begin position="49"/>
        <end position="87"/>
    </location>
</feature>
<keyword evidence="2" id="KW-0472">Membrane</keyword>
<keyword evidence="4" id="KW-0255">Endonuclease</keyword>
<evidence type="ECO:0000256" key="2">
    <source>
        <dbReference type="SAM" id="Phobius"/>
    </source>
</evidence>
<dbReference type="InterPro" id="IPR011089">
    <property type="entry name" value="GmrSD_C"/>
</dbReference>
<feature type="transmembrane region" description="Helical" evidence="2">
    <location>
        <begin position="20"/>
        <end position="40"/>
    </location>
</feature>
<reference evidence="4" key="1">
    <citation type="submission" date="2020-10" db="EMBL/GenBank/DDBJ databases">
        <authorList>
            <person name="Gilroy R."/>
        </authorList>
    </citation>
    <scope>NUCLEOTIDE SEQUENCE</scope>
    <source>
        <strain evidence="4">ChiGjej1B1-24693</strain>
    </source>
</reference>
<keyword evidence="2" id="KW-0812">Transmembrane</keyword>
<evidence type="ECO:0000313" key="4">
    <source>
        <dbReference type="EMBL" id="HIT74370.1"/>
    </source>
</evidence>
<feature type="domain" description="GmrSD restriction endonucleases C-terminal" evidence="3">
    <location>
        <begin position="123"/>
        <end position="255"/>
    </location>
</feature>
<dbReference type="Pfam" id="PF07510">
    <property type="entry name" value="GmrSD_C"/>
    <property type="match status" value="1"/>
</dbReference>
<keyword evidence="2" id="KW-1133">Transmembrane helix</keyword>
<evidence type="ECO:0000259" key="3">
    <source>
        <dbReference type="Pfam" id="PF07510"/>
    </source>
</evidence>
<keyword evidence="4" id="KW-0378">Hydrolase</keyword>
<proteinExistence type="predicted"/>
<gene>
    <name evidence="4" type="ORF">IAA98_02140</name>
</gene>
<dbReference type="PANTHER" id="PTHR24094:SF15">
    <property type="entry name" value="AMP-DEPENDENT SYNTHETASE_LIGASE DOMAIN-CONTAINING PROTEIN-RELATED"/>
    <property type="match status" value="1"/>
</dbReference>
<evidence type="ECO:0000313" key="5">
    <source>
        <dbReference type="Proteomes" id="UP000886842"/>
    </source>
</evidence>
<comment type="caution">
    <text evidence="4">The sequence shown here is derived from an EMBL/GenBank/DDBJ whole genome shotgun (WGS) entry which is preliminary data.</text>
</comment>
<dbReference type="PANTHER" id="PTHR24094">
    <property type="entry name" value="SECRETED PROTEIN"/>
    <property type="match status" value="1"/>
</dbReference>
<accession>A0A9D1KL91</accession>
<feature type="region of interest" description="Disordered" evidence="1">
    <location>
        <begin position="259"/>
        <end position="284"/>
    </location>
</feature>